<evidence type="ECO:0000313" key="2">
    <source>
        <dbReference type="EMBL" id="KAL2336194.1"/>
    </source>
</evidence>
<comment type="caution">
    <text evidence="2">The sequence shown here is derived from an EMBL/GenBank/DDBJ whole genome shotgun (WGS) entry which is preliminary data.</text>
</comment>
<accession>A0ABD1MK67</accession>
<organism evidence="2 3">
    <name type="scientific">Flemingia macrophylla</name>
    <dbReference type="NCBI Taxonomy" id="520843"/>
    <lineage>
        <taxon>Eukaryota</taxon>
        <taxon>Viridiplantae</taxon>
        <taxon>Streptophyta</taxon>
        <taxon>Embryophyta</taxon>
        <taxon>Tracheophyta</taxon>
        <taxon>Spermatophyta</taxon>
        <taxon>Magnoliopsida</taxon>
        <taxon>eudicotyledons</taxon>
        <taxon>Gunneridae</taxon>
        <taxon>Pentapetalae</taxon>
        <taxon>rosids</taxon>
        <taxon>fabids</taxon>
        <taxon>Fabales</taxon>
        <taxon>Fabaceae</taxon>
        <taxon>Papilionoideae</taxon>
        <taxon>50 kb inversion clade</taxon>
        <taxon>NPAAA clade</taxon>
        <taxon>indigoferoid/millettioid clade</taxon>
        <taxon>Phaseoleae</taxon>
        <taxon>Flemingia</taxon>
    </lineage>
</organism>
<sequence length="132" mass="15254">MASVYYLTAIYLTMRCRASRPVGLSLAHRSPSRGRIAGYLHMTIQTAVLIETLTAIGNEVRWWSGNIFFTATRRRRHVSHPREALREHRAVARSSFHRQRRVSDRAYIEHRGNHHPDPIRINVNDSVPTSTK</sequence>
<name>A0ABD1MK67_9FABA</name>
<gene>
    <name evidence="2" type="ORF">Fmac_010640</name>
</gene>
<dbReference type="AlphaFoldDB" id="A0ABD1MK67"/>
<feature type="region of interest" description="Disordered" evidence="1">
    <location>
        <begin position="110"/>
        <end position="132"/>
    </location>
</feature>
<protein>
    <recommendedName>
        <fullName evidence="4">Secreted protein</fullName>
    </recommendedName>
</protein>
<dbReference type="InterPro" id="IPR042172">
    <property type="entry name" value="Adenosylhomocyst_ase-like_sf"/>
</dbReference>
<reference evidence="2 3" key="1">
    <citation type="submission" date="2024-08" db="EMBL/GenBank/DDBJ databases">
        <title>Insights into the chromosomal genome structure of Flemingia macrophylla.</title>
        <authorList>
            <person name="Ding Y."/>
            <person name="Zhao Y."/>
            <person name="Bi W."/>
            <person name="Wu M."/>
            <person name="Zhao G."/>
            <person name="Gong Y."/>
            <person name="Li W."/>
            <person name="Zhang P."/>
        </authorList>
    </citation>
    <scope>NUCLEOTIDE SEQUENCE [LARGE SCALE GENOMIC DNA]</scope>
    <source>
        <strain evidence="2">DYQJB</strain>
        <tissue evidence="2">Leaf</tissue>
    </source>
</reference>
<dbReference type="Pfam" id="PF05221">
    <property type="entry name" value="AdoHcyase"/>
    <property type="match status" value="1"/>
</dbReference>
<dbReference type="SUPFAM" id="SSF52283">
    <property type="entry name" value="Formate/glycerate dehydrogenase catalytic domain-like"/>
    <property type="match status" value="1"/>
</dbReference>
<dbReference type="Proteomes" id="UP001603857">
    <property type="component" value="Unassembled WGS sequence"/>
</dbReference>
<proteinExistence type="predicted"/>
<dbReference type="Gene3D" id="3.40.50.1480">
    <property type="entry name" value="Adenosylhomocysteinase-like"/>
    <property type="match status" value="1"/>
</dbReference>
<dbReference type="EMBL" id="JBGMDY010000004">
    <property type="protein sequence ID" value="KAL2336194.1"/>
    <property type="molecule type" value="Genomic_DNA"/>
</dbReference>
<evidence type="ECO:0008006" key="4">
    <source>
        <dbReference type="Google" id="ProtNLM"/>
    </source>
</evidence>
<dbReference type="InterPro" id="IPR000043">
    <property type="entry name" value="Adenosylhomocysteinase-like"/>
</dbReference>
<evidence type="ECO:0000313" key="3">
    <source>
        <dbReference type="Proteomes" id="UP001603857"/>
    </source>
</evidence>
<evidence type="ECO:0000256" key="1">
    <source>
        <dbReference type="SAM" id="MobiDB-lite"/>
    </source>
</evidence>
<keyword evidence="3" id="KW-1185">Reference proteome</keyword>
<feature type="compositionally biased region" description="Polar residues" evidence="1">
    <location>
        <begin position="123"/>
        <end position="132"/>
    </location>
</feature>